<sequence length="446" mass="48358">MTERRRPIINERWQAAVEATSRTLAEIAAEIHAVSIETGGRVLYPDKSTLAHWRTGTTPRTEAVPVIVEAMSRLLHRPDVTADDLGWTSRDQDGPDNPWHGDAVARLTRLGRQDMDRRSFLNAGSLYTLAALSVPTRPWELPTRDNSGKPTRIGPSDITRIQEMTTQFSRADDLFGGEHALPPTASYLAHAVTPLLEGTTGRHRPALFAAAAQLAYLAGWMSSDAGRAGQAQRYYITAARLADEAKDGAARATALRALALQAVELGHTHRAVELAEAACSALPRDADIRRRAWMTGMLAEAHASVGDNWSARTCLRAAEADLERATSAQHWTGGYNHAALEHQTGAVLVHLGRPTQAIDHLQASLTHRGPDERRSRVLISARLATAQILAGQPDAAARTVLSVEADLPLVTSHRATSQFADVRERLPVSSTDDTMSRARTLIAAAS</sequence>
<reference evidence="1 2" key="1">
    <citation type="submission" date="2021-05" db="EMBL/GenBank/DDBJ databases">
        <title>Kineosporia and Streptomyces sp. nov. two new marine actinobacteria isolated from Coral.</title>
        <authorList>
            <person name="Buangrab K."/>
            <person name="Sutthacheep M."/>
            <person name="Yeemin T."/>
            <person name="Harunari E."/>
            <person name="Igarashi Y."/>
            <person name="Kanchanasin P."/>
            <person name="Tanasupawat S."/>
            <person name="Phongsopitanun W."/>
        </authorList>
    </citation>
    <scope>NUCLEOTIDE SEQUENCE [LARGE SCALE GENOMIC DNA]</scope>
    <source>
        <strain evidence="1 2">J2-2</strain>
    </source>
</reference>
<dbReference type="EMBL" id="JAHBAY010000008">
    <property type="protein sequence ID" value="MBT0771243.1"/>
    <property type="molecule type" value="Genomic_DNA"/>
</dbReference>
<gene>
    <name evidence="1" type="ORF">KIH74_20050</name>
</gene>
<evidence type="ECO:0008006" key="3">
    <source>
        <dbReference type="Google" id="ProtNLM"/>
    </source>
</evidence>
<dbReference type="SUPFAM" id="SSF48452">
    <property type="entry name" value="TPR-like"/>
    <property type="match status" value="1"/>
</dbReference>
<dbReference type="RefSeq" id="WP_214157539.1">
    <property type="nucleotide sequence ID" value="NZ_JAHBAY010000008.1"/>
</dbReference>
<evidence type="ECO:0000313" key="1">
    <source>
        <dbReference type="EMBL" id="MBT0771243.1"/>
    </source>
</evidence>
<dbReference type="InterPro" id="IPR011990">
    <property type="entry name" value="TPR-like_helical_dom_sf"/>
</dbReference>
<keyword evidence="2" id="KW-1185">Reference proteome</keyword>
<evidence type="ECO:0000313" key="2">
    <source>
        <dbReference type="Proteomes" id="UP001197247"/>
    </source>
</evidence>
<dbReference type="Gene3D" id="1.25.40.10">
    <property type="entry name" value="Tetratricopeptide repeat domain"/>
    <property type="match status" value="1"/>
</dbReference>
<accession>A0ABS5TJF6</accession>
<organism evidence="1 2">
    <name type="scientific">Kineosporia corallincola</name>
    <dbReference type="NCBI Taxonomy" id="2835133"/>
    <lineage>
        <taxon>Bacteria</taxon>
        <taxon>Bacillati</taxon>
        <taxon>Actinomycetota</taxon>
        <taxon>Actinomycetes</taxon>
        <taxon>Kineosporiales</taxon>
        <taxon>Kineosporiaceae</taxon>
        <taxon>Kineosporia</taxon>
    </lineage>
</organism>
<name>A0ABS5TJF6_9ACTN</name>
<proteinExistence type="predicted"/>
<protein>
    <recommendedName>
        <fullName evidence="3">Transcriptional regulator</fullName>
    </recommendedName>
</protein>
<comment type="caution">
    <text evidence="1">The sequence shown here is derived from an EMBL/GenBank/DDBJ whole genome shotgun (WGS) entry which is preliminary data.</text>
</comment>
<dbReference type="Proteomes" id="UP001197247">
    <property type="component" value="Unassembled WGS sequence"/>
</dbReference>